<gene>
    <name evidence="1" type="ORF">CMMCAS07_01535</name>
</gene>
<evidence type="ECO:0000313" key="1">
    <source>
        <dbReference type="EMBL" id="OUE03600.1"/>
    </source>
</evidence>
<sequence length="147" mass="16365">MAKLTRGDLLEVLRTVRSQIDSAEFDLEVAREGLRAINGGNLDSIHNVGAFIAGQAPRWRAAYTRIAEAEAALASKQREWNGLMRQAQNWTDEALSLAVIEWCYETQQVDLDVQPAAELWAHRALTHDPAADVRIRLAMSRGGYPLP</sequence>
<dbReference type="Proteomes" id="UP000195062">
    <property type="component" value="Unassembled WGS sequence"/>
</dbReference>
<dbReference type="AlphaFoldDB" id="A0A251XJS6"/>
<proteinExistence type="predicted"/>
<accession>A0A251XJS6</accession>
<dbReference type="EMBL" id="MDHH01000001">
    <property type="protein sequence ID" value="OUE03600.1"/>
    <property type="molecule type" value="Genomic_DNA"/>
</dbReference>
<reference evidence="1 2" key="1">
    <citation type="submission" date="2016-08" db="EMBL/GenBank/DDBJ databases">
        <title>Genome sequence of Clavibacter michiganensis subsp. michiganensis strain CASJ007.</title>
        <authorList>
            <person name="Thapa S.P."/>
            <person name="Coaker G."/>
        </authorList>
    </citation>
    <scope>NUCLEOTIDE SEQUENCE [LARGE SCALE GENOMIC DNA]</scope>
    <source>
        <strain evidence="1">CASJ007</strain>
    </source>
</reference>
<evidence type="ECO:0000313" key="2">
    <source>
        <dbReference type="Proteomes" id="UP000195062"/>
    </source>
</evidence>
<organism evidence="1 2">
    <name type="scientific">Clavibacter michiganensis subsp. michiganensis</name>
    <dbReference type="NCBI Taxonomy" id="33013"/>
    <lineage>
        <taxon>Bacteria</taxon>
        <taxon>Bacillati</taxon>
        <taxon>Actinomycetota</taxon>
        <taxon>Actinomycetes</taxon>
        <taxon>Micrococcales</taxon>
        <taxon>Microbacteriaceae</taxon>
        <taxon>Clavibacter</taxon>
    </lineage>
</organism>
<protein>
    <submittedName>
        <fullName evidence="1">Uncharacterized protein</fullName>
    </submittedName>
</protein>
<name>A0A251XJS6_CLAMM</name>
<keyword evidence="2" id="KW-1185">Reference proteome</keyword>
<comment type="caution">
    <text evidence="1">The sequence shown here is derived from an EMBL/GenBank/DDBJ whole genome shotgun (WGS) entry which is preliminary data.</text>
</comment>